<dbReference type="OrthoDB" id="9799867at2"/>
<dbReference type="InterPro" id="IPR035924">
    <property type="entry name" value="FlaG-like_sf"/>
</dbReference>
<dbReference type="PANTHER" id="PTHR37166">
    <property type="entry name" value="PROTEIN FLAG"/>
    <property type="match status" value="1"/>
</dbReference>
<dbReference type="InterPro" id="IPR005186">
    <property type="entry name" value="FlaG"/>
</dbReference>
<proteinExistence type="predicted"/>
<comment type="caution">
    <text evidence="1">The sequence shown here is derived from an EMBL/GenBank/DDBJ whole genome shotgun (WGS) entry which is preliminary data.</text>
</comment>
<evidence type="ECO:0008006" key="3">
    <source>
        <dbReference type="Google" id="ProtNLM"/>
    </source>
</evidence>
<organism evidence="1 2">
    <name type="scientific">Paenibacillus selenitireducens</name>
    <dbReference type="NCBI Taxonomy" id="1324314"/>
    <lineage>
        <taxon>Bacteria</taxon>
        <taxon>Bacillati</taxon>
        <taxon>Bacillota</taxon>
        <taxon>Bacilli</taxon>
        <taxon>Bacillales</taxon>
        <taxon>Paenibacillaceae</taxon>
        <taxon>Paenibacillus</taxon>
    </lineage>
</organism>
<dbReference type="Gene3D" id="3.30.160.170">
    <property type="entry name" value="FlaG-like"/>
    <property type="match status" value="1"/>
</dbReference>
<dbReference type="STRING" id="1324314.BVG16_20190"/>
<name>A0A1T2X7G6_9BACL</name>
<keyword evidence="2" id="KW-1185">Reference proteome</keyword>
<dbReference type="SUPFAM" id="SSF160214">
    <property type="entry name" value="FlaG-like"/>
    <property type="match status" value="1"/>
</dbReference>
<sequence length="123" mass="13794">MASIHKQPVGERVPIIDVSNDSQLTKANDLSTMSISELLHKKRYELSISDSAFQEIITKANKALQGIETKLEVSVHKKTGDIMVKVLNKETDEVVREIPPEKFIDLVVKLQELSAGIIIDEKR</sequence>
<reference evidence="1 2" key="1">
    <citation type="submission" date="2017-01" db="EMBL/GenBank/DDBJ databases">
        <title>Genome analysis of Paenibacillus selenitrireducens ES3-24.</title>
        <authorList>
            <person name="Xu D."/>
            <person name="Yao R."/>
            <person name="Zheng S."/>
        </authorList>
    </citation>
    <scope>NUCLEOTIDE SEQUENCE [LARGE SCALE GENOMIC DNA]</scope>
    <source>
        <strain evidence="1 2">ES3-24</strain>
    </source>
</reference>
<evidence type="ECO:0000313" key="1">
    <source>
        <dbReference type="EMBL" id="OPA75817.1"/>
    </source>
</evidence>
<protein>
    <recommendedName>
        <fullName evidence="3">Flagellar biosynthesis protein FlaG</fullName>
    </recommendedName>
</protein>
<dbReference type="EMBL" id="MSZX01000008">
    <property type="protein sequence ID" value="OPA75817.1"/>
    <property type="molecule type" value="Genomic_DNA"/>
</dbReference>
<accession>A0A1T2X7G6</accession>
<dbReference type="Pfam" id="PF03646">
    <property type="entry name" value="FlaG"/>
    <property type="match status" value="1"/>
</dbReference>
<dbReference type="PANTHER" id="PTHR37166:SF1">
    <property type="entry name" value="PROTEIN FLAG"/>
    <property type="match status" value="1"/>
</dbReference>
<dbReference type="AlphaFoldDB" id="A0A1T2X7G6"/>
<gene>
    <name evidence="1" type="ORF">BVG16_20190</name>
</gene>
<evidence type="ECO:0000313" key="2">
    <source>
        <dbReference type="Proteomes" id="UP000190188"/>
    </source>
</evidence>
<dbReference type="Proteomes" id="UP000190188">
    <property type="component" value="Unassembled WGS sequence"/>
</dbReference>